<dbReference type="EMBL" id="CAAKMV010000182">
    <property type="protein sequence ID" value="VIO63575.1"/>
    <property type="molecule type" value="Genomic_DNA"/>
</dbReference>
<evidence type="ECO:0000313" key="1">
    <source>
        <dbReference type="EMBL" id="CAG2003832.1"/>
    </source>
</evidence>
<protein>
    <submittedName>
        <fullName evidence="2">Uncharacterized protein</fullName>
    </submittedName>
</protein>
<reference evidence="2" key="1">
    <citation type="submission" date="2019-04" db="EMBL/GenBank/DDBJ databases">
        <authorList>
            <person name="Melise S."/>
            <person name="Noan J."/>
            <person name="Okalmin O."/>
        </authorList>
    </citation>
    <scope>NUCLEOTIDE SEQUENCE</scope>
    <source>
        <strain evidence="2">FN9</strain>
    </source>
</reference>
<dbReference type="EMBL" id="CAJPIJ010000178">
    <property type="protein sequence ID" value="CAG2003832.1"/>
    <property type="molecule type" value="Genomic_DNA"/>
</dbReference>
<reference evidence="1" key="2">
    <citation type="submission" date="2021-03" db="EMBL/GenBank/DDBJ databases">
        <authorList>
            <person name="Alouane T."/>
            <person name="Langin T."/>
            <person name="Bonhomme L."/>
        </authorList>
    </citation>
    <scope>NUCLEOTIDE SEQUENCE</scope>
    <source>
        <strain evidence="1">MDC_Fg202</strain>
    </source>
</reference>
<name>A0A4E9EK52_GIBZA</name>
<accession>A0A4E9EK52</accession>
<proteinExistence type="predicted"/>
<dbReference type="Proteomes" id="UP000746612">
    <property type="component" value="Unassembled WGS sequence"/>
</dbReference>
<dbReference type="AlphaFoldDB" id="A0A4E9EK52"/>
<gene>
    <name evidence="2" type="ORF">FUG_LOCUS541234</name>
    <name evidence="1" type="ORF">MDCFG202_LOCUS495121</name>
</gene>
<evidence type="ECO:0000313" key="2">
    <source>
        <dbReference type="EMBL" id="VIO63575.1"/>
    </source>
</evidence>
<sequence>MSMEDSDTLHESKFLEAARICGFIIHDRLDYNTEVNHPTSRQLSMFNKALNKLGVNAAELYTENKTTYELQKYSDSNT</sequence>
<organism evidence="2">
    <name type="scientific">Gibberella zeae</name>
    <name type="common">Wheat head blight fungus</name>
    <name type="synonym">Fusarium graminearum</name>
    <dbReference type="NCBI Taxonomy" id="5518"/>
    <lineage>
        <taxon>Eukaryota</taxon>
        <taxon>Fungi</taxon>
        <taxon>Dikarya</taxon>
        <taxon>Ascomycota</taxon>
        <taxon>Pezizomycotina</taxon>
        <taxon>Sordariomycetes</taxon>
        <taxon>Hypocreomycetidae</taxon>
        <taxon>Hypocreales</taxon>
        <taxon>Nectriaceae</taxon>
        <taxon>Fusarium</taxon>
    </lineage>
</organism>